<gene>
    <name evidence="1" type="ORF">Tco_0922851</name>
</gene>
<reference evidence="1" key="1">
    <citation type="journal article" date="2022" name="Int. J. Mol. Sci.">
        <title>Draft Genome of Tanacetum Coccineum: Genomic Comparison of Closely Related Tanacetum-Family Plants.</title>
        <authorList>
            <person name="Yamashiro T."/>
            <person name="Shiraishi A."/>
            <person name="Nakayama K."/>
            <person name="Satake H."/>
        </authorList>
    </citation>
    <scope>NUCLEOTIDE SEQUENCE</scope>
</reference>
<reference evidence="1" key="2">
    <citation type="submission" date="2022-01" db="EMBL/GenBank/DDBJ databases">
        <authorList>
            <person name="Yamashiro T."/>
            <person name="Shiraishi A."/>
            <person name="Satake H."/>
            <person name="Nakayama K."/>
        </authorList>
    </citation>
    <scope>NUCLEOTIDE SEQUENCE</scope>
</reference>
<organism evidence="1 2">
    <name type="scientific">Tanacetum coccineum</name>
    <dbReference type="NCBI Taxonomy" id="301880"/>
    <lineage>
        <taxon>Eukaryota</taxon>
        <taxon>Viridiplantae</taxon>
        <taxon>Streptophyta</taxon>
        <taxon>Embryophyta</taxon>
        <taxon>Tracheophyta</taxon>
        <taxon>Spermatophyta</taxon>
        <taxon>Magnoliopsida</taxon>
        <taxon>eudicotyledons</taxon>
        <taxon>Gunneridae</taxon>
        <taxon>Pentapetalae</taxon>
        <taxon>asterids</taxon>
        <taxon>campanulids</taxon>
        <taxon>Asterales</taxon>
        <taxon>Asteraceae</taxon>
        <taxon>Asteroideae</taxon>
        <taxon>Anthemideae</taxon>
        <taxon>Anthemidinae</taxon>
        <taxon>Tanacetum</taxon>
    </lineage>
</organism>
<comment type="caution">
    <text evidence="1">The sequence shown here is derived from an EMBL/GenBank/DDBJ whole genome shotgun (WGS) entry which is preliminary data.</text>
</comment>
<dbReference type="Proteomes" id="UP001151760">
    <property type="component" value="Unassembled WGS sequence"/>
</dbReference>
<keyword evidence="2" id="KW-1185">Reference proteome</keyword>
<evidence type="ECO:0000313" key="2">
    <source>
        <dbReference type="Proteomes" id="UP001151760"/>
    </source>
</evidence>
<proteinExistence type="predicted"/>
<accession>A0ABQ5D248</accession>
<evidence type="ECO:0000313" key="1">
    <source>
        <dbReference type="EMBL" id="GJT32432.1"/>
    </source>
</evidence>
<sequence length="148" mass="16378">MVFSSPCLTGIRTGYKELASPGSNSSRLSIHLVVYNEELAIPEQTATSKGTSNPLLAGSLPKTTKPTYGYNPYKARRSIELGSTVFQYHKIRDVGFTRDNVHCAASRIGRLLVGGGFAFSIMKNGIVNENYEETHKEKIDYEKANMRN</sequence>
<name>A0ABQ5D248_9ASTR</name>
<dbReference type="EMBL" id="BQNB010014793">
    <property type="protein sequence ID" value="GJT32432.1"/>
    <property type="molecule type" value="Genomic_DNA"/>
</dbReference>
<protein>
    <submittedName>
        <fullName evidence="1">Uncharacterized protein</fullName>
    </submittedName>
</protein>